<dbReference type="InterPro" id="IPR011251">
    <property type="entry name" value="Luciferase-like_dom"/>
</dbReference>
<gene>
    <name evidence="9" type="ORF">RYJ27_11205</name>
</gene>
<dbReference type="Proteomes" id="UP001329313">
    <property type="component" value="Chromosome"/>
</dbReference>
<keyword evidence="2 6" id="KW-0288">FMN</keyword>
<sequence length="463" mass="50279">MSKTLHFGVFEVMGPQVGGTYSWAHPRSEGLSYLDPAYWIRMARILEDSGFDFLFFAGGYGYPLIDGDLPRVAVEKGINFPGADPDYLIPILAQHTDRLGFVVTQSTGVDHPVQLARRFATLDHLTRGRIGWNIVTGASQNAVADVFGHQSMVPHDTRYEMAAEYVELASRFWETAWDDDAFVGDAASGVFARRDGVHRVSFEGEHYRSRGYFGAPPSPQRTPVLFQAGTSPAGRAFAAGNAECVFVQATTPARTAAAVADIRRLAGEAGRDPQGVKLMAGLTVFVGESEADARRYEAEFDAMQTDEIVASLYAGNTGIDLLALDPDRTLQQIMDAGGPVGQMGTSNIERFLGEDAPTVREILDQLRGRGTRGFRIVGDPVQIADQIEALIATTDLDGFLIEPVFEPNDLEDFGRLVMPLLRERGRLRDGAPGNSLRARLTETPGNDRLGAAHPVLAPAVAAR</sequence>
<dbReference type="NCBIfam" id="TIGR03860">
    <property type="entry name" value="FMN_nitrolo"/>
    <property type="match status" value="1"/>
</dbReference>
<feature type="binding site" evidence="6">
    <location>
        <position position="155"/>
    </location>
    <ligand>
        <name>FMN</name>
        <dbReference type="ChEBI" id="CHEBI:58210"/>
    </ligand>
</feature>
<evidence type="ECO:0000256" key="3">
    <source>
        <dbReference type="ARBA" id="ARBA00023002"/>
    </source>
</evidence>
<feature type="binding site" evidence="6">
    <location>
        <position position="231"/>
    </location>
    <ligand>
        <name>FMN</name>
        <dbReference type="ChEBI" id="CHEBI:58210"/>
    </ligand>
</feature>
<feature type="binding site" evidence="6">
    <location>
        <position position="159"/>
    </location>
    <ligand>
        <name>FMN</name>
        <dbReference type="ChEBI" id="CHEBI:58210"/>
    </ligand>
</feature>
<dbReference type="KEGG" id="mliy:RYJ27_11205"/>
<evidence type="ECO:0000256" key="2">
    <source>
        <dbReference type="ARBA" id="ARBA00022643"/>
    </source>
</evidence>
<keyword evidence="10" id="KW-1185">Reference proteome</keyword>
<comment type="similarity">
    <text evidence="5">Belongs to the NtaA/SnaA/DszA monooxygenase family.</text>
</comment>
<dbReference type="GO" id="GO:0016705">
    <property type="term" value="F:oxidoreductase activity, acting on paired donors, with incorporation or reduction of molecular oxygen"/>
    <property type="evidence" value="ECO:0007669"/>
    <property type="project" value="InterPro"/>
</dbReference>
<feature type="domain" description="Luciferase-like" evidence="8">
    <location>
        <begin position="25"/>
        <end position="391"/>
    </location>
</feature>
<keyword evidence="4 9" id="KW-0503">Monooxygenase</keyword>
<dbReference type="GO" id="GO:0004497">
    <property type="term" value="F:monooxygenase activity"/>
    <property type="evidence" value="ECO:0007669"/>
    <property type="project" value="UniProtKB-KW"/>
</dbReference>
<name>A0AAU0MG90_9MICO</name>
<evidence type="ECO:0000256" key="5">
    <source>
        <dbReference type="ARBA" id="ARBA00033748"/>
    </source>
</evidence>
<evidence type="ECO:0000259" key="8">
    <source>
        <dbReference type="Pfam" id="PF00296"/>
    </source>
</evidence>
<keyword evidence="3 9" id="KW-0560">Oxidoreductase</keyword>
<dbReference type="RefSeq" id="WP_330170384.1">
    <property type="nucleotide sequence ID" value="NZ_CP137080.1"/>
</dbReference>
<feature type="region of interest" description="Disordered" evidence="7">
    <location>
        <begin position="431"/>
        <end position="452"/>
    </location>
</feature>
<dbReference type="EMBL" id="CP137080">
    <property type="protein sequence ID" value="WOQ69253.1"/>
    <property type="molecule type" value="Genomic_DNA"/>
</dbReference>
<protein>
    <submittedName>
        <fullName evidence="9">NtaA/DmoA family FMN-dependent monooxygenase</fullName>
        <ecNumber evidence="9">1.14.-.-</ecNumber>
    </submittedName>
</protein>
<dbReference type="PANTHER" id="PTHR30011">
    <property type="entry name" value="ALKANESULFONATE MONOOXYGENASE-RELATED"/>
    <property type="match status" value="1"/>
</dbReference>
<dbReference type="SUPFAM" id="SSF51679">
    <property type="entry name" value="Bacterial luciferase-like"/>
    <property type="match status" value="1"/>
</dbReference>
<dbReference type="PANTHER" id="PTHR30011:SF16">
    <property type="entry name" value="C2H2 FINGER DOMAIN TRANSCRIPTION FACTOR (EUROFUNG)-RELATED"/>
    <property type="match status" value="1"/>
</dbReference>
<proteinExistence type="inferred from homology"/>
<dbReference type="Gene3D" id="3.20.20.30">
    <property type="entry name" value="Luciferase-like domain"/>
    <property type="match status" value="1"/>
</dbReference>
<evidence type="ECO:0000313" key="10">
    <source>
        <dbReference type="Proteomes" id="UP001329313"/>
    </source>
</evidence>
<dbReference type="AlphaFoldDB" id="A0AAU0MG90"/>
<reference evidence="9 10" key="1">
    <citation type="submission" date="2023-10" db="EMBL/GenBank/DDBJ databases">
        <title>Y20.</title>
        <authorList>
            <person name="Zhang G."/>
            <person name="Ding Y."/>
        </authorList>
    </citation>
    <scope>NUCLEOTIDE SEQUENCE [LARGE SCALE GENOMIC DNA]</scope>
    <source>
        <strain evidence="9 10">Y20</strain>
    </source>
</reference>
<dbReference type="InterPro" id="IPR036661">
    <property type="entry name" value="Luciferase-like_sf"/>
</dbReference>
<dbReference type="EC" id="1.14.-.-" evidence="9"/>
<dbReference type="Pfam" id="PF00296">
    <property type="entry name" value="Bac_luciferase"/>
    <property type="match status" value="1"/>
</dbReference>
<evidence type="ECO:0000256" key="1">
    <source>
        <dbReference type="ARBA" id="ARBA00022630"/>
    </source>
</evidence>
<keyword evidence="1 6" id="KW-0285">Flavoprotein</keyword>
<organism evidence="9 10">
    <name type="scientific">Microbacterium limosum</name>
    <dbReference type="NCBI Taxonomy" id="3079935"/>
    <lineage>
        <taxon>Bacteria</taxon>
        <taxon>Bacillati</taxon>
        <taxon>Actinomycetota</taxon>
        <taxon>Actinomycetes</taxon>
        <taxon>Micrococcales</taxon>
        <taxon>Microbacteriaceae</taxon>
        <taxon>Microbacterium</taxon>
    </lineage>
</organism>
<evidence type="ECO:0000256" key="7">
    <source>
        <dbReference type="SAM" id="MobiDB-lite"/>
    </source>
</evidence>
<evidence type="ECO:0000313" key="9">
    <source>
        <dbReference type="EMBL" id="WOQ69253.1"/>
    </source>
</evidence>
<accession>A0AAU0MG90</accession>
<dbReference type="InterPro" id="IPR016215">
    <property type="entry name" value="NTA_MOA"/>
</dbReference>
<dbReference type="PIRSF" id="PIRSF000337">
    <property type="entry name" value="NTA_MOA"/>
    <property type="match status" value="1"/>
</dbReference>
<dbReference type="InterPro" id="IPR051260">
    <property type="entry name" value="Diverse_substr_monoxygenases"/>
</dbReference>
<evidence type="ECO:0000256" key="4">
    <source>
        <dbReference type="ARBA" id="ARBA00023033"/>
    </source>
</evidence>
<feature type="binding site" evidence="6">
    <location>
        <position position="104"/>
    </location>
    <ligand>
        <name>FMN</name>
        <dbReference type="ChEBI" id="CHEBI:58210"/>
    </ligand>
</feature>
<evidence type="ECO:0000256" key="6">
    <source>
        <dbReference type="PIRSR" id="PIRSR000337-1"/>
    </source>
</evidence>